<reference evidence="1 2" key="1">
    <citation type="submission" date="2024-05" db="EMBL/GenBank/DDBJ databases">
        <title>Genome sequencing and assembly of Indian major carp, Cirrhinus mrigala (Hamilton, 1822).</title>
        <authorList>
            <person name="Mohindra V."/>
            <person name="Chowdhury L.M."/>
            <person name="Lal K."/>
            <person name="Jena J.K."/>
        </authorList>
    </citation>
    <scope>NUCLEOTIDE SEQUENCE [LARGE SCALE GENOMIC DNA]</scope>
    <source>
        <strain evidence="1">CM1030</strain>
        <tissue evidence="1">Blood</tissue>
    </source>
</reference>
<name>A0ABD0Q967_CIRMR</name>
<proteinExistence type="predicted"/>
<accession>A0ABD0Q967</accession>
<gene>
    <name evidence="1" type="ORF">M9458_021613</name>
</gene>
<protein>
    <submittedName>
        <fullName evidence="1">Uncharacterized protein</fullName>
    </submittedName>
</protein>
<feature type="non-terminal residue" evidence="1">
    <location>
        <position position="99"/>
    </location>
</feature>
<evidence type="ECO:0000313" key="1">
    <source>
        <dbReference type="EMBL" id="KAL0182238.1"/>
    </source>
</evidence>
<sequence>VRRDVIKPSDKLRLLKQPARKTREAVRAADYMAQTLRLISEKAHHIHKRSINATDLLTADELNTIHRLTGCAAQIRPPSCRTTPLINKYRTITSVCNNR</sequence>
<evidence type="ECO:0000313" key="2">
    <source>
        <dbReference type="Proteomes" id="UP001529510"/>
    </source>
</evidence>
<dbReference type="Proteomes" id="UP001529510">
    <property type="component" value="Unassembled WGS sequence"/>
</dbReference>
<comment type="caution">
    <text evidence="1">The sequence shown here is derived from an EMBL/GenBank/DDBJ whole genome shotgun (WGS) entry which is preliminary data.</text>
</comment>
<keyword evidence="2" id="KW-1185">Reference proteome</keyword>
<dbReference type="EMBL" id="JAMKFB020000010">
    <property type="protein sequence ID" value="KAL0182238.1"/>
    <property type="molecule type" value="Genomic_DNA"/>
</dbReference>
<feature type="non-terminal residue" evidence="1">
    <location>
        <position position="1"/>
    </location>
</feature>
<dbReference type="AlphaFoldDB" id="A0ABD0Q967"/>
<organism evidence="1 2">
    <name type="scientific">Cirrhinus mrigala</name>
    <name type="common">Mrigala</name>
    <dbReference type="NCBI Taxonomy" id="683832"/>
    <lineage>
        <taxon>Eukaryota</taxon>
        <taxon>Metazoa</taxon>
        <taxon>Chordata</taxon>
        <taxon>Craniata</taxon>
        <taxon>Vertebrata</taxon>
        <taxon>Euteleostomi</taxon>
        <taxon>Actinopterygii</taxon>
        <taxon>Neopterygii</taxon>
        <taxon>Teleostei</taxon>
        <taxon>Ostariophysi</taxon>
        <taxon>Cypriniformes</taxon>
        <taxon>Cyprinidae</taxon>
        <taxon>Labeoninae</taxon>
        <taxon>Labeonini</taxon>
        <taxon>Cirrhinus</taxon>
    </lineage>
</organism>